<dbReference type="SUPFAM" id="SSF52833">
    <property type="entry name" value="Thioredoxin-like"/>
    <property type="match status" value="1"/>
</dbReference>
<proteinExistence type="predicted"/>
<dbReference type="InterPro" id="IPR010987">
    <property type="entry name" value="Glutathione-S-Trfase_C-like"/>
</dbReference>
<dbReference type="Pfam" id="PF13409">
    <property type="entry name" value="GST_N_2"/>
    <property type="match status" value="1"/>
</dbReference>
<organism evidence="1 2">
    <name type="scientific">Legionella geestiana</name>
    <dbReference type="NCBI Taxonomy" id="45065"/>
    <lineage>
        <taxon>Bacteria</taxon>
        <taxon>Pseudomonadati</taxon>
        <taxon>Pseudomonadota</taxon>
        <taxon>Gammaproteobacteria</taxon>
        <taxon>Legionellales</taxon>
        <taxon>Legionellaceae</taxon>
        <taxon>Legionella</taxon>
    </lineage>
</organism>
<reference evidence="1 2" key="1">
    <citation type="submission" date="2015-11" db="EMBL/GenBank/DDBJ databases">
        <title>Genomic analysis of 38 Legionella species identifies large and diverse effector repertoires.</title>
        <authorList>
            <person name="Burstein D."/>
            <person name="Amaro F."/>
            <person name="Zusman T."/>
            <person name="Lifshitz Z."/>
            <person name="Cohen O."/>
            <person name="Gilbert J.A."/>
            <person name="Pupko T."/>
            <person name="Shuman H.A."/>
            <person name="Segal G."/>
        </authorList>
    </citation>
    <scope>NUCLEOTIDE SEQUENCE [LARGE SCALE GENOMIC DNA]</scope>
    <source>
        <strain evidence="1 2">ATCC 49504</strain>
    </source>
</reference>
<dbReference type="Proteomes" id="UP000054785">
    <property type="component" value="Unassembled WGS sequence"/>
</dbReference>
<evidence type="ECO:0000313" key="2">
    <source>
        <dbReference type="Proteomes" id="UP000054785"/>
    </source>
</evidence>
<dbReference type="CDD" id="cd03188">
    <property type="entry name" value="GST_C_Beta"/>
    <property type="match status" value="1"/>
</dbReference>
<evidence type="ECO:0000313" key="1">
    <source>
        <dbReference type="EMBL" id="KTC99300.1"/>
    </source>
</evidence>
<keyword evidence="2" id="KW-1185">Reference proteome</keyword>
<gene>
    <name evidence="1" type="ORF">Lgee_1238</name>
</gene>
<dbReference type="InterPro" id="IPR004045">
    <property type="entry name" value="Glutathione_S-Trfase_N"/>
</dbReference>
<dbReference type="InterPro" id="IPR036282">
    <property type="entry name" value="Glutathione-S-Trfase_C_sf"/>
</dbReference>
<dbReference type="RefSeq" id="WP_028386861.1">
    <property type="nucleotide sequence ID" value="NZ_CAAAHN010000032.1"/>
</dbReference>
<dbReference type="SFLD" id="SFLDG00358">
    <property type="entry name" value="Main_(cytGST)"/>
    <property type="match status" value="1"/>
</dbReference>
<name>A0A0W0TUH9_9GAMM</name>
<accession>A0A0W0TUH9</accession>
<dbReference type="PANTHER" id="PTHR44051:SF8">
    <property type="entry name" value="GLUTATHIONE S-TRANSFERASE GSTA"/>
    <property type="match status" value="1"/>
</dbReference>
<dbReference type="Gene3D" id="3.40.30.10">
    <property type="entry name" value="Glutaredoxin"/>
    <property type="match status" value="1"/>
</dbReference>
<dbReference type="SFLD" id="SFLDG01150">
    <property type="entry name" value="Main.1:_Beta-like"/>
    <property type="match status" value="1"/>
</dbReference>
<dbReference type="CDD" id="cd03057">
    <property type="entry name" value="GST_N_Beta"/>
    <property type="match status" value="1"/>
</dbReference>
<dbReference type="SUPFAM" id="SSF47616">
    <property type="entry name" value="GST C-terminal domain-like"/>
    <property type="match status" value="1"/>
</dbReference>
<dbReference type="Gene3D" id="1.20.1050.10">
    <property type="match status" value="1"/>
</dbReference>
<dbReference type="STRING" id="45065.Lgee_1238"/>
<dbReference type="PATRIC" id="fig|45065.4.peg.1337"/>
<sequence>MKLYYSRGACSMVTRIVLNELGVTYTAEAVDLRTKTSENSTDFREINPKGSVPVIVLDNGAILTEGQVILQYLCDTYQGQALLPEVGNFSRYRVLEWLNYISTELHKGFAPLFNPAMPEDIKKQFFIPALEARFAFVNQHLTENAYMAGAHYSIADAYLFVMLSWCSHCGIKLTGLEALLRLQKTLAARAAIIKALKDEGFGA</sequence>
<dbReference type="SFLD" id="SFLDS00019">
    <property type="entry name" value="Glutathione_Transferase_(cytos"/>
    <property type="match status" value="1"/>
</dbReference>
<dbReference type="NCBIfam" id="NF007831">
    <property type="entry name" value="PRK10542.1"/>
    <property type="match status" value="1"/>
</dbReference>
<protein>
    <submittedName>
        <fullName evidence="1">Glutathione S-transferase</fullName>
    </submittedName>
</protein>
<dbReference type="EMBL" id="LNYC01000045">
    <property type="protein sequence ID" value="KTC99300.1"/>
    <property type="molecule type" value="Genomic_DNA"/>
</dbReference>
<dbReference type="PROSITE" id="PS50404">
    <property type="entry name" value="GST_NTER"/>
    <property type="match status" value="1"/>
</dbReference>
<dbReference type="InterPro" id="IPR040079">
    <property type="entry name" value="Glutathione_S-Trfase"/>
</dbReference>
<dbReference type="AlphaFoldDB" id="A0A0W0TUH9"/>
<dbReference type="InterPro" id="IPR036249">
    <property type="entry name" value="Thioredoxin-like_sf"/>
</dbReference>
<dbReference type="OrthoDB" id="8772754at2"/>
<dbReference type="PROSITE" id="PS50405">
    <property type="entry name" value="GST_CTER"/>
    <property type="match status" value="1"/>
</dbReference>
<dbReference type="GO" id="GO:0016740">
    <property type="term" value="F:transferase activity"/>
    <property type="evidence" value="ECO:0007669"/>
    <property type="project" value="UniProtKB-KW"/>
</dbReference>
<dbReference type="PANTHER" id="PTHR44051">
    <property type="entry name" value="GLUTATHIONE S-TRANSFERASE-RELATED"/>
    <property type="match status" value="1"/>
</dbReference>
<keyword evidence="1" id="KW-0808">Transferase</keyword>
<comment type="caution">
    <text evidence="1">The sequence shown here is derived from an EMBL/GenBank/DDBJ whole genome shotgun (WGS) entry which is preliminary data.</text>
</comment>